<dbReference type="SUPFAM" id="SSF55103">
    <property type="entry name" value="FAD-linked oxidases, C-terminal domain"/>
    <property type="match status" value="1"/>
</dbReference>
<name>A0A356W1V5_9PROT</name>
<dbReference type="PANTHER" id="PTHR43716:SF1">
    <property type="entry name" value="D-2-HYDROXYGLUTARATE DEHYDROGENASE, MITOCHONDRIAL"/>
    <property type="match status" value="1"/>
</dbReference>
<keyword evidence="5" id="KW-0560">Oxidoreductase</keyword>
<dbReference type="Gene3D" id="3.30.43.10">
    <property type="entry name" value="Uridine Diphospho-n-acetylenolpyruvylglucosamine Reductase, domain 2"/>
    <property type="match status" value="1"/>
</dbReference>
<dbReference type="GO" id="GO:0022904">
    <property type="term" value="P:respiratory electron transport chain"/>
    <property type="evidence" value="ECO:0007669"/>
    <property type="project" value="TreeGrafter"/>
</dbReference>
<protein>
    <submittedName>
        <fullName evidence="7">FAD-binding oxidoreductase</fullName>
    </submittedName>
</protein>
<dbReference type="Pfam" id="PF01565">
    <property type="entry name" value="FAD_binding_4"/>
    <property type="match status" value="1"/>
</dbReference>
<keyword evidence="3" id="KW-0285">Flavoprotein</keyword>
<dbReference type="Gene3D" id="1.10.45.10">
    <property type="entry name" value="Vanillyl-alcohol Oxidase, Chain A, domain 4"/>
    <property type="match status" value="1"/>
</dbReference>
<dbReference type="Proteomes" id="UP000263957">
    <property type="component" value="Unassembled WGS sequence"/>
</dbReference>
<comment type="cofactor">
    <cofactor evidence="1">
        <name>FAD</name>
        <dbReference type="ChEBI" id="CHEBI:57692"/>
    </cofactor>
</comment>
<evidence type="ECO:0000313" key="7">
    <source>
        <dbReference type="EMBL" id="HBQ47589.1"/>
    </source>
</evidence>
<dbReference type="AlphaFoldDB" id="A0A356W1V5"/>
<dbReference type="Gene3D" id="3.30.70.2190">
    <property type="match status" value="1"/>
</dbReference>
<comment type="caution">
    <text evidence="7">The sequence shown here is derived from an EMBL/GenBank/DDBJ whole genome shotgun (WGS) entry which is preliminary data.</text>
</comment>
<dbReference type="InterPro" id="IPR051264">
    <property type="entry name" value="FAD-oxidored/transferase_4"/>
</dbReference>
<feature type="domain" description="FAD-binding PCMH-type" evidence="6">
    <location>
        <begin position="43"/>
        <end position="222"/>
    </location>
</feature>
<evidence type="ECO:0000256" key="5">
    <source>
        <dbReference type="ARBA" id="ARBA00023002"/>
    </source>
</evidence>
<evidence type="ECO:0000256" key="4">
    <source>
        <dbReference type="ARBA" id="ARBA00022827"/>
    </source>
</evidence>
<reference evidence="7 8" key="1">
    <citation type="journal article" date="2018" name="Nat. Biotechnol.">
        <title>A standardized bacterial taxonomy based on genome phylogeny substantially revises the tree of life.</title>
        <authorList>
            <person name="Parks D.H."/>
            <person name="Chuvochina M."/>
            <person name="Waite D.W."/>
            <person name="Rinke C."/>
            <person name="Skarshewski A."/>
            <person name="Chaumeil P.A."/>
            <person name="Hugenholtz P."/>
        </authorList>
    </citation>
    <scope>NUCLEOTIDE SEQUENCE [LARGE SCALE GENOMIC DNA]</scope>
    <source>
        <strain evidence="7">UBA10378</strain>
    </source>
</reference>
<dbReference type="InterPro" id="IPR004113">
    <property type="entry name" value="FAD-bd_oxidored_4_C"/>
</dbReference>
<evidence type="ECO:0000313" key="8">
    <source>
        <dbReference type="Proteomes" id="UP000263957"/>
    </source>
</evidence>
<dbReference type="GO" id="GO:0071949">
    <property type="term" value="F:FAD binding"/>
    <property type="evidence" value="ECO:0007669"/>
    <property type="project" value="InterPro"/>
</dbReference>
<dbReference type="PROSITE" id="PS51387">
    <property type="entry name" value="FAD_PCMH"/>
    <property type="match status" value="1"/>
</dbReference>
<evidence type="ECO:0000256" key="2">
    <source>
        <dbReference type="ARBA" id="ARBA00008000"/>
    </source>
</evidence>
<dbReference type="InterPro" id="IPR016164">
    <property type="entry name" value="FAD-linked_Oxase-like_C"/>
</dbReference>
<proteinExistence type="inferred from homology"/>
<sequence length="471" mass="51156">MTNSTLKSDLFTKLVEALGDNAVTDGSEVAANRLVDWGSEEAEAETPLAVVRPRTTEDVVTALRICCDADVSIVPQGGLTGLLGGANALSGSVVINVERMKAVLEIDPDAQTVTVEAGATLQAVQEAADAAGLLYPLDIGGRGSCTIGGNIATNAGGNRVLRYGMTRDLVLGVEAVLADGTVVTSMNKMLKNNTGYDWKQLFIGSEGTLGIVTRAVLQLFPKPLSVETCLCAVKEFDDILPLLARARSVLSANLSAFEVMWERFYEVAVETHQPPPIAPGYAGYVLIESSGSDPVGDRAHFQSFMESCLEDGLIADAMLPQSQSDVDTIWAIRDRSGEVVRDLRPLCNYDVSIETSRIGTFTTDLQSHMCEEWPDVDMLCFGHLADSNVHIFMRTGETPFPKDRIDDRFYGFVRDWKGSISAEIGIGLQKRRFLSFSRSPEELALMKRVKQALDPNNRMNPTKIFEPKPGV</sequence>
<comment type="similarity">
    <text evidence="2">Belongs to the FAD-binding oxidoreductase/transferase type 4 family.</text>
</comment>
<organism evidence="7 8">
    <name type="scientific">Hyphomonas atlantica</name>
    <dbReference type="NCBI Taxonomy" id="1280948"/>
    <lineage>
        <taxon>Bacteria</taxon>
        <taxon>Pseudomonadati</taxon>
        <taxon>Pseudomonadota</taxon>
        <taxon>Alphaproteobacteria</taxon>
        <taxon>Hyphomonadales</taxon>
        <taxon>Hyphomonadaceae</taxon>
        <taxon>Hyphomonas</taxon>
    </lineage>
</organism>
<dbReference type="InterPro" id="IPR016166">
    <property type="entry name" value="FAD-bd_PCMH"/>
</dbReference>
<dbReference type="FunFam" id="1.10.45.10:FF:000001">
    <property type="entry name" value="D-lactate dehydrogenase mitochondrial"/>
    <property type="match status" value="1"/>
</dbReference>
<dbReference type="PANTHER" id="PTHR43716">
    <property type="entry name" value="D-2-HYDROXYGLUTARATE DEHYDROGENASE, MITOCHONDRIAL"/>
    <property type="match status" value="1"/>
</dbReference>
<accession>A0A356W1V5</accession>
<dbReference type="InterPro" id="IPR006094">
    <property type="entry name" value="Oxid_FAD_bind_N"/>
</dbReference>
<dbReference type="InterPro" id="IPR016171">
    <property type="entry name" value="Vanillyl_alc_oxidase_C-sub2"/>
</dbReference>
<dbReference type="EMBL" id="DOGS01000037">
    <property type="protein sequence ID" value="HBQ47589.1"/>
    <property type="molecule type" value="Genomic_DNA"/>
</dbReference>
<dbReference type="Gene3D" id="3.30.70.2740">
    <property type="match status" value="1"/>
</dbReference>
<dbReference type="InterPro" id="IPR016167">
    <property type="entry name" value="FAD-bd_PCMH_sub1"/>
</dbReference>
<dbReference type="InterPro" id="IPR016169">
    <property type="entry name" value="FAD-bd_PCMH_sub2"/>
</dbReference>
<dbReference type="Pfam" id="PF02913">
    <property type="entry name" value="FAD-oxidase_C"/>
    <property type="match status" value="1"/>
</dbReference>
<gene>
    <name evidence="7" type="ORF">DD728_01670</name>
</gene>
<evidence type="ECO:0000259" key="6">
    <source>
        <dbReference type="PROSITE" id="PS51387"/>
    </source>
</evidence>
<evidence type="ECO:0000256" key="3">
    <source>
        <dbReference type="ARBA" id="ARBA00022630"/>
    </source>
</evidence>
<dbReference type="InterPro" id="IPR036318">
    <property type="entry name" value="FAD-bd_PCMH-like_sf"/>
</dbReference>
<dbReference type="Gene3D" id="3.30.465.10">
    <property type="match status" value="1"/>
</dbReference>
<dbReference type="SUPFAM" id="SSF56176">
    <property type="entry name" value="FAD-binding/transporter-associated domain-like"/>
    <property type="match status" value="1"/>
</dbReference>
<evidence type="ECO:0000256" key="1">
    <source>
        <dbReference type="ARBA" id="ARBA00001974"/>
    </source>
</evidence>
<dbReference type="GO" id="GO:0016491">
    <property type="term" value="F:oxidoreductase activity"/>
    <property type="evidence" value="ECO:0007669"/>
    <property type="project" value="UniProtKB-KW"/>
</dbReference>
<keyword evidence="4" id="KW-0274">FAD</keyword>